<gene>
    <name evidence="18" type="ORF">FM101_02945</name>
</gene>
<dbReference type="GO" id="GO:0006826">
    <property type="term" value="P:iron ion transport"/>
    <property type="evidence" value="ECO:0007669"/>
    <property type="project" value="UniProtKB-KW"/>
</dbReference>
<dbReference type="InterPro" id="IPR027417">
    <property type="entry name" value="P-loop_NTPase"/>
</dbReference>
<dbReference type="PROSITE" id="PS51384">
    <property type="entry name" value="FAD_FR"/>
    <property type="match status" value="1"/>
</dbReference>
<protein>
    <recommendedName>
        <fullName evidence="14">Mycobactin import ATP-binding/permease protein IrtA</fullName>
    </recommendedName>
</protein>
<evidence type="ECO:0000256" key="9">
    <source>
        <dbReference type="ARBA" id="ARBA00022840"/>
    </source>
</evidence>
<evidence type="ECO:0000259" key="16">
    <source>
        <dbReference type="PROSITE" id="PS50893"/>
    </source>
</evidence>
<dbReference type="Pfam" id="PF00005">
    <property type="entry name" value="ABC_tran"/>
    <property type="match status" value="1"/>
</dbReference>
<keyword evidence="6" id="KW-0285">Flavoprotein</keyword>
<comment type="subcellular location">
    <subcellularLocation>
        <location evidence="2">Cell membrane</location>
        <topology evidence="2">Peripheral membrane protein</topology>
    </subcellularLocation>
</comment>
<keyword evidence="8" id="KW-0274">FAD</keyword>
<dbReference type="PANTHER" id="PTHR42771">
    <property type="entry name" value="IRON(3+)-HYDROXAMATE IMPORT ATP-BINDING PROTEIN FHUC"/>
    <property type="match status" value="1"/>
</dbReference>
<keyword evidence="10" id="KW-0408">Iron</keyword>
<dbReference type="SMART" id="SM00382">
    <property type="entry name" value="AAA"/>
    <property type="match status" value="1"/>
</dbReference>
<keyword evidence="19" id="KW-1185">Reference proteome</keyword>
<evidence type="ECO:0000256" key="2">
    <source>
        <dbReference type="ARBA" id="ARBA00004202"/>
    </source>
</evidence>
<keyword evidence="3" id="KW-0813">Transport</keyword>
<dbReference type="RefSeq" id="WP_086995190.1">
    <property type="nucleotide sequence ID" value="NZ_FUHW01000014.1"/>
</dbReference>
<dbReference type="InterPro" id="IPR003593">
    <property type="entry name" value="AAA+_ATPase"/>
</dbReference>
<dbReference type="CDD" id="cd03214">
    <property type="entry name" value="ABC_Iron-Siderophores_B12_Hemin"/>
    <property type="match status" value="1"/>
</dbReference>
<feature type="domain" description="FAD-binding FR-type" evidence="17">
    <location>
        <begin position="255"/>
        <end position="415"/>
    </location>
</feature>
<dbReference type="PANTHER" id="PTHR42771:SF2">
    <property type="entry name" value="IRON(3+)-HYDROXAMATE IMPORT ATP-BINDING PROTEIN FHUC"/>
    <property type="match status" value="1"/>
</dbReference>
<dbReference type="Gene3D" id="3.40.50.300">
    <property type="entry name" value="P-loop containing nucleotide triphosphate hydrolases"/>
    <property type="match status" value="2"/>
</dbReference>
<feature type="domain" description="ABC transporter" evidence="16">
    <location>
        <begin position="4"/>
        <end position="188"/>
    </location>
</feature>
<keyword evidence="4" id="KW-1003">Cell membrane</keyword>
<evidence type="ECO:0000256" key="8">
    <source>
        <dbReference type="ARBA" id="ARBA00022827"/>
    </source>
</evidence>
<evidence type="ECO:0000256" key="13">
    <source>
        <dbReference type="ARBA" id="ARBA00023467"/>
    </source>
</evidence>
<dbReference type="GO" id="GO:0005524">
    <property type="term" value="F:ATP binding"/>
    <property type="evidence" value="ECO:0007669"/>
    <property type="project" value="UniProtKB-KW"/>
</dbReference>
<evidence type="ECO:0000256" key="14">
    <source>
        <dbReference type="ARBA" id="ARBA00023488"/>
    </source>
</evidence>
<dbReference type="SUPFAM" id="SSF52540">
    <property type="entry name" value="P-loop containing nucleoside triphosphate hydrolases"/>
    <property type="match status" value="1"/>
</dbReference>
<organism evidence="18 19">
    <name type="scientific">Arthrobacter rhombi</name>
    <dbReference type="NCBI Taxonomy" id="71253"/>
    <lineage>
        <taxon>Bacteria</taxon>
        <taxon>Bacillati</taxon>
        <taxon>Actinomycetota</taxon>
        <taxon>Actinomycetes</taxon>
        <taxon>Micrococcales</taxon>
        <taxon>Micrococcaceae</taxon>
        <taxon>Arthrobacter</taxon>
    </lineage>
</organism>
<evidence type="ECO:0000313" key="19">
    <source>
        <dbReference type="Proteomes" id="UP000195913"/>
    </source>
</evidence>
<dbReference type="PROSITE" id="PS50893">
    <property type="entry name" value="ABC_TRANSPORTER_2"/>
    <property type="match status" value="1"/>
</dbReference>
<evidence type="ECO:0000256" key="12">
    <source>
        <dbReference type="ARBA" id="ARBA00023136"/>
    </source>
</evidence>
<dbReference type="CDD" id="cd06193">
    <property type="entry name" value="siderophore_interacting"/>
    <property type="match status" value="1"/>
</dbReference>
<dbReference type="GO" id="GO:0016887">
    <property type="term" value="F:ATP hydrolysis activity"/>
    <property type="evidence" value="ECO:0007669"/>
    <property type="project" value="InterPro"/>
</dbReference>
<evidence type="ECO:0000256" key="7">
    <source>
        <dbReference type="ARBA" id="ARBA00022741"/>
    </source>
</evidence>
<evidence type="ECO:0000256" key="10">
    <source>
        <dbReference type="ARBA" id="ARBA00023004"/>
    </source>
</evidence>
<dbReference type="GO" id="GO:0016491">
    <property type="term" value="F:oxidoreductase activity"/>
    <property type="evidence" value="ECO:0007669"/>
    <property type="project" value="InterPro"/>
</dbReference>
<dbReference type="AlphaFoldDB" id="A0A1R4FA57"/>
<evidence type="ECO:0000313" key="18">
    <source>
        <dbReference type="EMBL" id="SJM52747.1"/>
    </source>
</evidence>
<dbReference type="Gene3D" id="3.40.50.80">
    <property type="entry name" value="Nucleotide-binding domain of ferredoxin-NADP reductase (FNR) module"/>
    <property type="match status" value="1"/>
</dbReference>
<reference evidence="18 19" key="1">
    <citation type="submission" date="2017-02" db="EMBL/GenBank/DDBJ databases">
        <authorList>
            <person name="Peterson S.W."/>
        </authorList>
    </citation>
    <scope>NUCLEOTIDE SEQUENCE [LARGE SCALE GENOMIC DNA]</scope>
    <source>
        <strain evidence="18 19">B Ar 00.02</strain>
    </source>
</reference>
<evidence type="ECO:0000259" key="17">
    <source>
        <dbReference type="PROSITE" id="PS51384"/>
    </source>
</evidence>
<name>A0A1R4FA57_9MICC</name>
<feature type="region of interest" description="Disordered" evidence="15">
    <location>
        <begin position="211"/>
        <end position="243"/>
    </location>
</feature>
<dbReference type="InterPro" id="IPR039261">
    <property type="entry name" value="FNR_nucleotide-bd"/>
</dbReference>
<evidence type="ECO:0000256" key="5">
    <source>
        <dbReference type="ARBA" id="ARBA00022496"/>
    </source>
</evidence>
<dbReference type="GO" id="GO:0005886">
    <property type="term" value="C:plasma membrane"/>
    <property type="evidence" value="ECO:0007669"/>
    <property type="project" value="UniProtKB-SubCell"/>
</dbReference>
<keyword evidence="7" id="KW-0547">Nucleotide-binding</keyword>
<dbReference type="InterPro" id="IPR003439">
    <property type="entry name" value="ABC_transporter-like_ATP-bd"/>
</dbReference>
<dbReference type="SUPFAM" id="SSF63380">
    <property type="entry name" value="Riboflavin synthase domain-like"/>
    <property type="match status" value="1"/>
</dbReference>
<evidence type="ECO:0000256" key="11">
    <source>
        <dbReference type="ARBA" id="ARBA00023065"/>
    </source>
</evidence>
<dbReference type="InterPro" id="IPR051535">
    <property type="entry name" value="Siderophore_ABC-ATPase"/>
</dbReference>
<feature type="compositionally biased region" description="Low complexity" evidence="15">
    <location>
        <begin position="221"/>
        <end position="234"/>
    </location>
</feature>
<keyword evidence="5" id="KW-0410">Iron transport</keyword>
<dbReference type="EMBL" id="FUHW01000014">
    <property type="protein sequence ID" value="SJM52747.1"/>
    <property type="molecule type" value="Genomic_DNA"/>
</dbReference>
<evidence type="ECO:0000256" key="4">
    <source>
        <dbReference type="ARBA" id="ARBA00022475"/>
    </source>
</evidence>
<dbReference type="InterPro" id="IPR007037">
    <property type="entry name" value="SIP_rossman_dom"/>
</dbReference>
<keyword evidence="12" id="KW-0472">Membrane</keyword>
<dbReference type="Pfam" id="PF08021">
    <property type="entry name" value="FAD_binding_9"/>
    <property type="match status" value="1"/>
</dbReference>
<dbReference type="Gene3D" id="2.40.30.10">
    <property type="entry name" value="Translation factors"/>
    <property type="match status" value="1"/>
</dbReference>
<dbReference type="Pfam" id="PF04954">
    <property type="entry name" value="SIP"/>
    <property type="match status" value="1"/>
</dbReference>
<comment type="subunit">
    <text evidence="13">Forms a heterodimer with IrtB.</text>
</comment>
<evidence type="ECO:0000256" key="3">
    <source>
        <dbReference type="ARBA" id="ARBA00022448"/>
    </source>
</evidence>
<dbReference type="Proteomes" id="UP000195913">
    <property type="component" value="Unassembled WGS sequence"/>
</dbReference>
<comment type="cofactor">
    <cofactor evidence="1">
        <name>FAD</name>
        <dbReference type="ChEBI" id="CHEBI:57692"/>
    </cofactor>
</comment>
<evidence type="ECO:0000256" key="15">
    <source>
        <dbReference type="SAM" id="MobiDB-lite"/>
    </source>
</evidence>
<keyword evidence="9" id="KW-0067">ATP-binding</keyword>
<dbReference type="InterPro" id="IPR013113">
    <property type="entry name" value="SIP_FAD-bd"/>
</dbReference>
<sequence>MQTLTTENLSLSHSSDTVVNGVNVEIPVGEITTIIGRNGAGKSTLLRGLAGKQKPDAGTVRIGGTDLHDYPVDDLARIVALLPEDSDGQEAAAVRERIADVLARESEVLLLDEPTTHLDIAQQLEVLDAIAAVNRRRGTTVVMVLHDLNLAARYADHLLALLEGNIVAAGRPSDVLTSELVHDVFGLRARVIPDPVVGTPLVLPIGRHRFRRPETGHTGQPPAAQPAEALPANEAPEESVVLPTPRRPSVEVCPTLAFSLEIVDVQDLGPSFRRLTLAGHQLEHFGTGGHPLDLRIKVLVPPAGEGAVAHLRTLFADLAPGGLISEEDSTGWYRAWLAKDPAERGAMRTYTVRSFRPAGHPGNAGASPEMDLDFVLHVHREKGVLVGGPASVWAAEARTGDEVIILGPNRALCGHDYGGIEFRPGTARRILLAGDETAAPAICSILESLPPGITGDAFIEVPSVEDIQGSFTRSGVTVQWLPRGMQAPGTLLEAAVRSAVALPGAGAVDPGNDLEDVDVDTDILWETTAGAGQPFYAWLAGEAGVIKAMRRYLVREVGIDRKQVSFMGYWRAGRAEA</sequence>
<keyword evidence="11" id="KW-0406">Ion transport</keyword>
<accession>A0A1R4FA57</accession>
<evidence type="ECO:0000256" key="6">
    <source>
        <dbReference type="ARBA" id="ARBA00022630"/>
    </source>
</evidence>
<dbReference type="InterPro" id="IPR017927">
    <property type="entry name" value="FAD-bd_FR_type"/>
</dbReference>
<dbReference type="InterPro" id="IPR017938">
    <property type="entry name" value="Riboflavin_synthase-like_b-brl"/>
</dbReference>
<evidence type="ECO:0000256" key="1">
    <source>
        <dbReference type="ARBA" id="ARBA00001974"/>
    </source>
</evidence>
<proteinExistence type="predicted"/>